<proteinExistence type="predicted"/>
<dbReference type="InterPro" id="IPR000719">
    <property type="entry name" value="Prot_kinase_dom"/>
</dbReference>
<feature type="domain" description="Protein kinase" evidence="1">
    <location>
        <begin position="28"/>
        <end position="370"/>
    </location>
</feature>
<reference evidence="3" key="1">
    <citation type="submission" date="2022-11" db="UniProtKB">
        <authorList>
            <consortium name="WormBaseParasite"/>
        </authorList>
    </citation>
    <scope>IDENTIFICATION</scope>
</reference>
<dbReference type="WBParaSite" id="sdigi.contig13.g1377.t1">
    <property type="protein sequence ID" value="sdigi.contig13.g1377.t1"/>
    <property type="gene ID" value="sdigi.contig13.g1377"/>
</dbReference>
<dbReference type="Pfam" id="PF00069">
    <property type="entry name" value="Pkinase"/>
    <property type="match status" value="1"/>
</dbReference>
<dbReference type="Proteomes" id="UP000887581">
    <property type="component" value="Unplaced"/>
</dbReference>
<dbReference type="InterPro" id="IPR011009">
    <property type="entry name" value="Kinase-like_dom_sf"/>
</dbReference>
<dbReference type="PANTHER" id="PTHR11909">
    <property type="entry name" value="CASEIN KINASE-RELATED"/>
    <property type="match status" value="1"/>
</dbReference>
<accession>A0A915PJ95</accession>
<dbReference type="GO" id="GO:0005524">
    <property type="term" value="F:ATP binding"/>
    <property type="evidence" value="ECO:0007669"/>
    <property type="project" value="InterPro"/>
</dbReference>
<organism evidence="2 3">
    <name type="scientific">Setaria digitata</name>
    <dbReference type="NCBI Taxonomy" id="48799"/>
    <lineage>
        <taxon>Eukaryota</taxon>
        <taxon>Metazoa</taxon>
        <taxon>Ecdysozoa</taxon>
        <taxon>Nematoda</taxon>
        <taxon>Chromadorea</taxon>
        <taxon>Rhabditida</taxon>
        <taxon>Spirurina</taxon>
        <taxon>Spiruromorpha</taxon>
        <taxon>Filarioidea</taxon>
        <taxon>Setariidae</taxon>
        <taxon>Setaria</taxon>
    </lineage>
</organism>
<dbReference type="SMART" id="SM00220">
    <property type="entry name" value="S_TKc"/>
    <property type="match status" value="1"/>
</dbReference>
<dbReference type="AlphaFoldDB" id="A0A915PJ95"/>
<dbReference type="GO" id="GO:0004672">
    <property type="term" value="F:protein kinase activity"/>
    <property type="evidence" value="ECO:0007669"/>
    <property type="project" value="InterPro"/>
</dbReference>
<dbReference type="Gene3D" id="1.10.510.10">
    <property type="entry name" value="Transferase(Phosphotransferase) domain 1"/>
    <property type="match status" value="1"/>
</dbReference>
<evidence type="ECO:0000313" key="2">
    <source>
        <dbReference type="Proteomes" id="UP000887581"/>
    </source>
</evidence>
<protein>
    <submittedName>
        <fullName evidence="3">Protein kinase domain-containing protein</fullName>
    </submittedName>
</protein>
<keyword evidence="2" id="KW-1185">Reference proteome</keyword>
<dbReference type="PROSITE" id="PS50011">
    <property type="entry name" value="PROTEIN_KINASE_DOM"/>
    <property type="match status" value="1"/>
</dbReference>
<evidence type="ECO:0000313" key="3">
    <source>
        <dbReference type="WBParaSite" id="sdigi.contig13.g1377.t1"/>
    </source>
</evidence>
<dbReference type="InterPro" id="IPR050235">
    <property type="entry name" value="CK1_Ser-Thr_kinase"/>
</dbReference>
<dbReference type="SUPFAM" id="SSF56112">
    <property type="entry name" value="Protein kinase-like (PK-like)"/>
    <property type="match status" value="1"/>
</dbReference>
<sequence>MQKNEEAIAAGGTTRLLFSSGSQINKHFNLKQLISIGGFGQVYSGKNINTDELVAIKAESIDAKIPLLRIEATCLEALNHAIRQNYRKPPREPIPNYYGYGETHNVRYMVMDLCGKNMRELKKSMKEDCFTITTSLWLMKKMILALKFLHRLGWIHRDVKPANFCVGLHTEGKQELYLVDFGMARHFIARNGVMKTRRESSAFHGTVRYASLTTHRHQASSDSKLFRSFIFTVEEHFTVLNRKLSYDMSRYDDLWSVYYISVENMVGQLPWRYVNEKSEVEKMKENIDLLRQKYGTEPNPPASLVVLHRHLSHASFYQEPEYHHIVNEIDLDLTQRNFTADSRLDWQPPQKPSERITSNDFEEKNRRELLVSCDHNNTNHNRNYPVFNHNALAANDDRSYYFMQSCDNF</sequence>
<name>A0A915PJ95_9BILA</name>
<evidence type="ECO:0000259" key="1">
    <source>
        <dbReference type="PROSITE" id="PS50011"/>
    </source>
</evidence>